<dbReference type="VEuPathDB" id="TriTrypDB:TvY486_0801790"/>
<evidence type="ECO:0000256" key="1">
    <source>
        <dbReference type="SAM" id="SignalP"/>
    </source>
</evidence>
<keyword evidence="1" id="KW-0732">Signal</keyword>
<dbReference type="EMBL" id="HE573024">
    <property type="protein sequence ID" value="CCC49570.1"/>
    <property type="molecule type" value="Genomic_DNA"/>
</dbReference>
<reference evidence="2" key="1">
    <citation type="journal article" date="2012" name="Proc. Natl. Acad. Sci. U.S.A.">
        <title>Antigenic diversity is generated by distinct evolutionary mechanisms in African trypanosome species.</title>
        <authorList>
            <person name="Jackson A.P."/>
            <person name="Berry A."/>
            <person name="Aslett M."/>
            <person name="Allison H.C."/>
            <person name="Burton P."/>
            <person name="Vavrova-Anderson J."/>
            <person name="Brown R."/>
            <person name="Browne H."/>
            <person name="Corton N."/>
            <person name="Hauser H."/>
            <person name="Gamble J."/>
            <person name="Gilderthorp R."/>
            <person name="Marcello L."/>
            <person name="McQuillan J."/>
            <person name="Otto T.D."/>
            <person name="Quail M.A."/>
            <person name="Sanders M.J."/>
            <person name="van Tonder A."/>
            <person name="Ginger M.L."/>
            <person name="Field M.C."/>
            <person name="Barry J.D."/>
            <person name="Hertz-Fowler C."/>
            <person name="Berriman M."/>
        </authorList>
    </citation>
    <scope>NUCLEOTIDE SEQUENCE</scope>
    <source>
        <strain evidence="2">Y486</strain>
    </source>
</reference>
<proteinExistence type="predicted"/>
<accession>G0U0H2</accession>
<dbReference type="OMA" id="CESALWL"/>
<sequence length="181" mass="20313">MASLNNGAIRLRRLCLFLLDLETVGAALRRPETLASVDAVLQQVDLVSDKAANNEGDNGIAELKQCIKRWTMSRWFCDWEECVEWLLFLPEAAGCEACVRDVCQQVLIEIVQLFPEEEAAYNATISSFAEGYWKRALRRMHSQSEYEESAPVSMGGSVPHRVSWSIAGDLSPLVQQVFFSP</sequence>
<name>G0U0H2_TRYVY</name>
<evidence type="ECO:0000313" key="2">
    <source>
        <dbReference type="EMBL" id="CCC49570.1"/>
    </source>
</evidence>
<feature type="chain" id="PRO_5003410349" evidence="1">
    <location>
        <begin position="27"/>
        <end position="181"/>
    </location>
</feature>
<gene>
    <name evidence="2" type="ORF">TVY486_0801790</name>
</gene>
<protein>
    <submittedName>
        <fullName evidence="2">Uncharacterized protein</fullName>
    </submittedName>
</protein>
<dbReference type="AlphaFoldDB" id="G0U0H2"/>
<feature type="signal peptide" evidence="1">
    <location>
        <begin position="1"/>
        <end position="26"/>
    </location>
</feature>
<organism evidence="2">
    <name type="scientific">Trypanosoma vivax (strain Y486)</name>
    <dbReference type="NCBI Taxonomy" id="1055687"/>
    <lineage>
        <taxon>Eukaryota</taxon>
        <taxon>Discoba</taxon>
        <taxon>Euglenozoa</taxon>
        <taxon>Kinetoplastea</taxon>
        <taxon>Metakinetoplastina</taxon>
        <taxon>Trypanosomatida</taxon>
        <taxon>Trypanosomatidae</taxon>
        <taxon>Trypanosoma</taxon>
        <taxon>Duttonella</taxon>
    </lineage>
</organism>